<accession>A0A9D9N499</accession>
<evidence type="ECO:0000256" key="2">
    <source>
        <dbReference type="ARBA" id="ARBA00010219"/>
    </source>
</evidence>
<dbReference type="GO" id="GO:0009089">
    <property type="term" value="P:lysine biosynthetic process via diaminopimelate"/>
    <property type="evidence" value="ECO:0007669"/>
    <property type="project" value="UniProtKB-UniRule"/>
</dbReference>
<feature type="active site" evidence="10">
    <location>
        <position position="71"/>
    </location>
</feature>
<feature type="binding site" evidence="9">
    <location>
        <position position="194"/>
    </location>
    <ligand>
        <name>substrate</name>
    </ligand>
</feature>
<comment type="caution">
    <text evidence="9">Lacks conserved residue(s) required for the propagation of feature annotation.</text>
</comment>
<evidence type="ECO:0000256" key="5">
    <source>
        <dbReference type="ARBA" id="ARBA00022605"/>
    </source>
</evidence>
<comment type="similarity">
    <text evidence="2 9">Belongs to the diaminopimelate epimerase family.</text>
</comment>
<dbReference type="SUPFAM" id="SSF54506">
    <property type="entry name" value="Diaminopimelate epimerase-like"/>
    <property type="match status" value="2"/>
</dbReference>
<keyword evidence="4 9" id="KW-0963">Cytoplasm</keyword>
<comment type="caution">
    <text evidence="11">The sequence shown here is derived from an EMBL/GenBank/DDBJ whole genome shotgun (WGS) entry which is preliminary data.</text>
</comment>
<evidence type="ECO:0000256" key="3">
    <source>
        <dbReference type="ARBA" id="ARBA00013080"/>
    </source>
</evidence>
<feature type="site" description="Could be important to modulate the pK values of the two catalytic cysteine residues" evidence="9">
    <location>
        <position position="163"/>
    </location>
</feature>
<evidence type="ECO:0000256" key="4">
    <source>
        <dbReference type="ARBA" id="ARBA00022490"/>
    </source>
</evidence>
<dbReference type="GO" id="GO:0008837">
    <property type="term" value="F:diaminopimelate epimerase activity"/>
    <property type="evidence" value="ECO:0007669"/>
    <property type="project" value="UniProtKB-UniRule"/>
</dbReference>
<feature type="binding site" evidence="9">
    <location>
        <begin position="212"/>
        <end position="213"/>
    </location>
    <ligand>
        <name>substrate</name>
    </ligand>
</feature>
<keyword evidence="6 9" id="KW-0457">Lysine biosynthesis</keyword>
<dbReference type="FunFam" id="3.10.310.10:FF:000004">
    <property type="entry name" value="Diaminopimelate epimerase"/>
    <property type="match status" value="1"/>
</dbReference>
<evidence type="ECO:0000256" key="6">
    <source>
        <dbReference type="ARBA" id="ARBA00023154"/>
    </source>
</evidence>
<dbReference type="InterPro" id="IPR001653">
    <property type="entry name" value="DAP_epimerase_DapF"/>
</dbReference>
<feature type="binding site" evidence="9">
    <location>
        <begin position="72"/>
        <end position="73"/>
    </location>
    <ligand>
        <name>substrate</name>
    </ligand>
</feature>
<feature type="active site" description="Proton acceptor" evidence="9">
    <location>
        <position position="221"/>
    </location>
</feature>
<comment type="function">
    <text evidence="9">Catalyzes the stereoinversion of LL-2,6-diaminopimelate (L,L-DAP) to meso-diaminopimelate (meso-DAP), a precursor of L-lysine and an essential component of the bacterial peptidoglycan.</text>
</comment>
<reference evidence="11" key="2">
    <citation type="journal article" date="2021" name="PeerJ">
        <title>Extensive microbial diversity within the chicken gut microbiome revealed by metagenomics and culture.</title>
        <authorList>
            <person name="Gilroy R."/>
            <person name="Ravi A."/>
            <person name="Getino M."/>
            <person name="Pursley I."/>
            <person name="Horton D.L."/>
            <person name="Alikhan N.F."/>
            <person name="Baker D."/>
            <person name="Gharbi K."/>
            <person name="Hall N."/>
            <person name="Watson M."/>
            <person name="Adriaenssens E.M."/>
            <person name="Foster-Nyarko E."/>
            <person name="Jarju S."/>
            <person name="Secka A."/>
            <person name="Antonio M."/>
            <person name="Oren A."/>
            <person name="Chaudhuri R.R."/>
            <person name="La Ragione R."/>
            <person name="Hildebrand F."/>
            <person name="Pallen M.J."/>
        </authorList>
    </citation>
    <scope>NUCLEOTIDE SEQUENCE</scope>
    <source>
        <strain evidence="11">G3-3990</strain>
    </source>
</reference>
<name>A0A9D9N499_9BACT</name>
<evidence type="ECO:0000256" key="9">
    <source>
        <dbReference type="HAMAP-Rule" id="MF_00197"/>
    </source>
</evidence>
<dbReference type="PANTHER" id="PTHR31689:SF0">
    <property type="entry name" value="DIAMINOPIMELATE EPIMERASE"/>
    <property type="match status" value="1"/>
</dbReference>
<evidence type="ECO:0000313" key="12">
    <source>
        <dbReference type="Proteomes" id="UP000823641"/>
    </source>
</evidence>
<comment type="subunit">
    <text evidence="9">Homodimer.</text>
</comment>
<keyword evidence="5 9" id="KW-0028">Amino-acid biosynthesis</keyword>
<dbReference type="GO" id="GO:0005829">
    <property type="term" value="C:cytosol"/>
    <property type="evidence" value="ECO:0007669"/>
    <property type="project" value="TreeGrafter"/>
</dbReference>
<dbReference type="Gene3D" id="3.10.310.10">
    <property type="entry name" value="Diaminopimelate Epimerase, Chain A, domain 1"/>
    <property type="match status" value="2"/>
</dbReference>
<feature type="binding site" evidence="9">
    <location>
        <position position="11"/>
    </location>
    <ligand>
        <name>substrate</name>
    </ligand>
</feature>
<evidence type="ECO:0000313" key="11">
    <source>
        <dbReference type="EMBL" id="MBO8459961.1"/>
    </source>
</evidence>
<evidence type="ECO:0000256" key="1">
    <source>
        <dbReference type="ARBA" id="ARBA00005196"/>
    </source>
</evidence>
<feature type="active site" description="Proton donor" evidence="9">
    <location>
        <position position="71"/>
    </location>
</feature>
<organism evidence="11 12">
    <name type="scientific">Candidatus Gallipaludibacter merdavium</name>
    <dbReference type="NCBI Taxonomy" id="2840839"/>
    <lineage>
        <taxon>Bacteria</taxon>
        <taxon>Pseudomonadati</taxon>
        <taxon>Bacteroidota</taxon>
        <taxon>Bacteroidia</taxon>
        <taxon>Bacteroidales</taxon>
        <taxon>Candidatus Gallipaludibacter</taxon>
    </lineage>
</organism>
<feature type="binding site" evidence="9">
    <location>
        <begin position="222"/>
        <end position="223"/>
    </location>
    <ligand>
        <name>substrate</name>
    </ligand>
</feature>
<evidence type="ECO:0000256" key="8">
    <source>
        <dbReference type="ARBA" id="ARBA00051712"/>
    </source>
</evidence>
<dbReference type="EMBL" id="JADIMG010000065">
    <property type="protein sequence ID" value="MBO8459961.1"/>
    <property type="molecule type" value="Genomic_DNA"/>
</dbReference>
<dbReference type="AlphaFoldDB" id="A0A9D9N499"/>
<feature type="binding site" evidence="9">
    <location>
        <position position="161"/>
    </location>
    <ligand>
        <name>substrate</name>
    </ligand>
</feature>
<feature type="site" description="Could be important to modulate the pK values of the two catalytic cysteine residues" evidence="9">
    <location>
        <position position="212"/>
    </location>
</feature>
<dbReference type="HAMAP" id="MF_00197">
    <property type="entry name" value="DAP_epimerase"/>
    <property type="match status" value="1"/>
</dbReference>
<dbReference type="Proteomes" id="UP000823641">
    <property type="component" value="Unassembled WGS sequence"/>
</dbReference>
<dbReference type="FunFam" id="3.10.310.10:FF:000001">
    <property type="entry name" value="Diaminopimelate epimerase"/>
    <property type="match status" value="1"/>
</dbReference>
<comment type="catalytic activity">
    <reaction evidence="8 9">
        <text>(2S,6S)-2,6-diaminopimelate = meso-2,6-diaminopimelate</text>
        <dbReference type="Rhea" id="RHEA:15393"/>
        <dbReference type="ChEBI" id="CHEBI:57609"/>
        <dbReference type="ChEBI" id="CHEBI:57791"/>
        <dbReference type="EC" id="5.1.1.7"/>
    </reaction>
</comment>
<dbReference type="PROSITE" id="PS01326">
    <property type="entry name" value="DAP_EPIMERASE"/>
    <property type="match status" value="1"/>
</dbReference>
<evidence type="ECO:0000256" key="10">
    <source>
        <dbReference type="PROSITE-ProRule" id="PRU10125"/>
    </source>
</evidence>
<keyword evidence="7 9" id="KW-0413">Isomerase</keyword>
<protein>
    <recommendedName>
        <fullName evidence="3 9">Diaminopimelate epimerase</fullName>
        <shortName evidence="9">DAP epimerase</shortName>
        <ecNumber evidence="3 9">5.1.1.7</ecNumber>
    </recommendedName>
    <alternativeName>
        <fullName evidence="9">PLP-independent amino acid racemase</fullName>
    </alternativeName>
</protein>
<evidence type="ECO:0000256" key="7">
    <source>
        <dbReference type="ARBA" id="ARBA00023235"/>
    </source>
</evidence>
<dbReference type="Pfam" id="PF01678">
    <property type="entry name" value="DAP_epimerase"/>
    <property type="match status" value="2"/>
</dbReference>
<comment type="subcellular location">
    <subcellularLocation>
        <location evidence="9">Cytoplasm</location>
    </subcellularLocation>
</comment>
<dbReference type="PANTHER" id="PTHR31689">
    <property type="entry name" value="DIAMINOPIMELATE EPIMERASE, CHLOROPLASTIC"/>
    <property type="match status" value="1"/>
</dbReference>
<comment type="pathway">
    <text evidence="1 9">Amino-acid biosynthesis; L-lysine biosynthesis via DAP pathway; DL-2,6-diaminopimelate from LL-2,6-diaminopimelate: step 1/1.</text>
</comment>
<dbReference type="NCBIfam" id="TIGR00652">
    <property type="entry name" value="DapF"/>
    <property type="match status" value="1"/>
</dbReference>
<proteinExistence type="inferred from homology"/>
<sequence>MHFTKMQGAGNDYVYINALQYPIEHPEKAAIRLSDRHFGIGSDGLVLIMPSDTCDFRMRMFNADGSEAQMCGNASRCIGKYVYEKGLTDKTQFTLETLSGVKHLSLTVQDKTVKEIEVDMGKPVLTPAEIPVLLPEVDEVIDYPFNISGFPLHLNCVSMGNPHAIFFVHDLSEIDVHGLGRIVEHHPIFPERTNVEFAQVLSREEIKMRVWERGSGETMACGTGACATVVAAIKNGFCNPKVLVHLPGGDLHIRWDQESGSVLLSGPAEIVFEGEMEL</sequence>
<dbReference type="InterPro" id="IPR018510">
    <property type="entry name" value="DAP_epimerase_AS"/>
</dbReference>
<reference evidence="11" key="1">
    <citation type="submission" date="2020-10" db="EMBL/GenBank/DDBJ databases">
        <authorList>
            <person name="Gilroy R."/>
        </authorList>
    </citation>
    <scope>NUCLEOTIDE SEQUENCE</scope>
    <source>
        <strain evidence="11">G3-3990</strain>
    </source>
</reference>
<gene>
    <name evidence="9" type="primary">dapF</name>
    <name evidence="11" type="ORF">IAA73_06500</name>
</gene>
<dbReference type="EC" id="5.1.1.7" evidence="3 9"/>
<feature type="binding site" evidence="9">
    <location>
        <position position="62"/>
    </location>
    <ligand>
        <name>substrate</name>
    </ligand>
</feature>